<evidence type="ECO:0000313" key="2">
    <source>
        <dbReference type="Proteomes" id="UP000225706"/>
    </source>
</evidence>
<dbReference type="OrthoDB" id="5952119at2759"/>
<dbReference type="AlphaFoldDB" id="A0A2B4SK04"/>
<comment type="caution">
    <text evidence="1">The sequence shown here is derived from an EMBL/GenBank/DDBJ whole genome shotgun (WGS) entry which is preliminary data.</text>
</comment>
<keyword evidence="2" id="KW-1185">Reference proteome</keyword>
<dbReference type="EMBL" id="LSMT01000062">
    <property type="protein sequence ID" value="PFX29696.1"/>
    <property type="molecule type" value="Genomic_DNA"/>
</dbReference>
<proteinExistence type="predicted"/>
<gene>
    <name evidence="1" type="ORF">AWC38_SpisGene5549</name>
</gene>
<organism evidence="1 2">
    <name type="scientific">Stylophora pistillata</name>
    <name type="common">Smooth cauliflower coral</name>
    <dbReference type="NCBI Taxonomy" id="50429"/>
    <lineage>
        <taxon>Eukaryota</taxon>
        <taxon>Metazoa</taxon>
        <taxon>Cnidaria</taxon>
        <taxon>Anthozoa</taxon>
        <taxon>Hexacorallia</taxon>
        <taxon>Scleractinia</taxon>
        <taxon>Astrocoeniina</taxon>
        <taxon>Pocilloporidae</taxon>
        <taxon>Stylophora</taxon>
    </lineage>
</organism>
<accession>A0A2B4SK04</accession>
<sequence length="375" mass="43216">MAASGTETPTIENIDLKVDDNPVEDHINIDVKQVTEETTPLKADSDDEELEFGFGRDEPVFITDQDIADFRESSMERSTELSPDANKAYEEWIYVDMNKSTHEVKEDLLLLSSVYGKDQNGMEGGEGIWFWGSFHSRAFAYRILYIVHVENIAQTVSYRFLHFMTRNQFPPSDRNNLRCDCSATPSCQLEWNYDFHEDQTHVLRADGLITETSVVVTPTEIANYQNKTRTTHDLMPVEIAQLQTDKHPNINTPNGDFEYVSLNLHLWKRKKSDGVRHKMEKHKPNCYYGKTQETLDENQASSKSSNACRGSLPNPDNYVFGIAESPVFFSSIGEWTIVDLNLQAFEKEEAKRTLYLRRKCTPYKEVEPERFCHIL</sequence>
<evidence type="ECO:0000313" key="1">
    <source>
        <dbReference type="EMBL" id="PFX29696.1"/>
    </source>
</evidence>
<protein>
    <submittedName>
        <fullName evidence="1">Uncharacterized protein</fullName>
    </submittedName>
</protein>
<name>A0A2B4SK04_STYPI</name>
<dbReference type="Proteomes" id="UP000225706">
    <property type="component" value="Unassembled WGS sequence"/>
</dbReference>
<reference evidence="2" key="1">
    <citation type="journal article" date="2017" name="bioRxiv">
        <title>Comparative analysis of the genomes of Stylophora pistillata and Acropora digitifera provides evidence for extensive differences between species of corals.</title>
        <authorList>
            <person name="Voolstra C.R."/>
            <person name="Li Y."/>
            <person name="Liew Y.J."/>
            <person name="Baumgarten S."/>
            <person name="Zoccola D."/>
            <person name="Flot J.-F."/>
            <person name="Tambutte S."/>
            <person name="Allemand D."/>
            <person name="Aranda M."/>
        </authorList>
    </citation>
    <scope>NUCLEOTIDE SEQUENCE [LARGE SCALE GENOMIC DNA]</scope>
</reference>